<keyword evidence="6" id="KW-1015">Disulfide bond</keyword>
<keyword evidence="3 8" id="KW-0732">Signal</keyword>
<keyword evidence="5" id="KW-0788">Thiol protease</keyword>
<evidence type="ECO:0000256" key="2">
    <source>
        <dbReference type="ARBA" id="ARBA00022670"/>
    </source>
</evidence>
<dbReference type="PANTHER" id="PTHR12411">
    <property type="entry name" value="CYSTEINE PROTEASE FAMILY C1-RELATED"/>
    <property type="match status" value="1"/>
</dbReference>
<keyword evidence="12" id="KW-1185">Reference proteome</keyword>
<dbReference type="AlphaFoldDB" id="A0AAN7FB54"/>
<sequence length="349" mass="39075">MALIEPKKLITIMFFILETLISRAMSSTFPESLLSERYELWLAQYGRKHVNSEEQEKRFYIFKDNVEYIDKFNNEGNRTFKLGANKFADLTHEEFLVTYNRNKISTLPSSINVKSFDFNAITEIPNTLDWRERGAVTSVKDQGWGCTASGWAFSTVAGIEGLLHNVTGNLVELSVQQLIDCARTDYTFGCNGGLAARAYAYVRDNKGITLEEYYPYHGSQGPCDTETATKFQIFRISGSYATQGRSEEELLKAVAGQPVSVDIDASSREFQLYESGVFTGPCGIQSTHVVNIVGYGVTADGTKYWIMKNSWGTGWGEDGYMRILKDRGSPGGLCGLNQQVVWPYVNSLN</sequence>
<evidence type="ECO:0000259" key="10">
    <source>
        <dbReference type="SMART" id="SM00848"/>
    </source>
</evidence>
<dbReference type="InterPro" id="IPR025661">
    <property type="entry name" value="Pept_asp_AS"/>
</dbReference>
<dbReference type="CDD" id="cd02248">
    <property type="entry name" value="Peptidase_C1A"/>
    <property type="match status" value="1"/>
</dbReference>
<dbReference type="InterPro" id="IPR000668">
    <property type="entry name" value="Peptidase_C1A_C"/>
</dbReference>
<evidence type="ECO:0000256" key="3">
    <source>
        <dbReference type="ARBA" id="ARBA00022729"/>
    </source>
</evidence>
<dbReference type="PROSITE" id="PS00640">
    <property type="entry name" value="THIOL_PROTEASE_ASN"/>
    <property type="match status" value="1"/>
</dbReference>
<dbReference type="InterPro" id="IPR038765">
    <property type="entry name" value="Papain-like_cys_pep_sf"/>
</dbReference>
<dbReference type="SMART" id="SM00645">
    <property type="entry name" value="Pept_C1"/>
    <property type="match status" value="1"/>
</dbReference>
<evidence type="ECO:0000256" key="7">
    <source>
        <dbReference type="ARBA" id="ARBA00023180"/>
    </source>
</evidence>
<evidence type="ECO:0000256" key="1">
    <source>
        <dbReference type="ARBA" id="ARBA00008455"/>
    </source>
</evidence>
<dbReference type="FunFam" id="3.90.70.10:FF:000067">
    <property type="entry name" value="Senescence-specific cysteine protease"/>
    <property type="match status" value="1"/>
</dbReference>
<dbReference type="Pfam" id="PF08246">
    <property type="entry name" value="Inhibitor_I29"/>
    <property type="match status" value="1"/>
</dbReference>
<proteinExistence type="inferred from homology"/>
<evidence type="ECO:0000256" key="6">
    <source>
        <dbReference type="ARBA" id="ARBA00023157"/>
    </source>
</evidence>
<dbReference type="EMBL" id="JAXUIC010000005">
    <property type="protein sequence ID" value="KAK4589698.1"/>
    <property type="molecule type" value="Genomic_DNA"/>
</dbReference>
<name>A0AAN7FB54_QUERU</name>
<evidence type="ECO:0000256" key="4">
    <source>
        <dbReference type="ARBA" id="ARBA00022801"/>
    </source>
</evidence>
<keyword evidence="7" id="KW-0325">Glycoprotein</keyword>
<dbReference type="GO" id="GO:0008234">
    <property type="term" value="F:cysteine-type peptidase activity"/>
    <property type="evidence" value="ECO:0007669"/>
    <property type="project" value="UniProtKB-KW"/>
</dbReference>
<dbReference type="GO" id="GO:0006508">
    <property type="term" value="P:proteolysis"/>
    <property type="evidence" value="ECO:0007669"/>
    <property type="project" value="UniProtKB-KW"/>
</dbReference>
<organism evidence="11 12">
    <name type="scientific">Quercus rubra</name>
    <name type="common">Northern red oak</name>
    <name type="synonym">Quercus borealis</name>
    <dbReference type="NCBI Taxonomy" id="3512"/>
    <lineage>
        <taxon>Eukaryota</taxon>
        <taxon>Viridiplantae</taxon>
        <taxon>Streptophyta</taxon>
        <taxon>Embryophyta</taxon>
        <taxon>Tracheophyta</taxon>
        <taxon>Spermatophyta</taxon>
        <taxon>Magnoliopsida</taxon>
        <taxon>eudicotyledons</taxon>
        <taxon>Gunneridae</taxon>
        <taxon>Pentapetalae</taxon>
        <taxon>rosids</taxon>
        <taxon>fabids</taxon>
        <taxon>Fagales</taxon>
        <taxon>Fagaceae</taxon>
        <taxon>Quercus</taxon>
    </lineage>
</organism>
<accession>A0AAN7FB54</accession>
<feature type="chain" id="PRO_5042886317" evidence="8">
    <location>
        <begin position="27"/>
        <end position="349"/>
    </location>
</feature>
<evidence type="ECO:0000313" key="12">
    <source>
        <dbReference type="Proteomes" id="UP001324115"/>
    </source>
</evidence>
<dbReference type="InterPro" id="IPR013201">
    <property type="entry name" value="Prot_inhib_I29"/>
</dbReference>
<evidence type="ECO:0000256" key="5">
    <source>
        <dbReference type="ARBA" id="ARBA00022807"/>
    </source>
</evidence>
<comment type="similarity">
    <text evidence="1">Belongs to the peptidase C1 family.</text>
</comment>
<evidence type="ECO:0000259" key="9">
    <source>
        <dbReference type="SMART" id="SM00645"/>
    </source>
</evidence>
<feature type="signal peptide" evidence="8">
    <location>
        <begin position="1"/>
        <end position="26"/>
    </location>
</feature>
<dbReference type="Gene3D" id="3.90.70.10">
    <property type="entry name" value="Cysteine proteinases"/>
    <property type="match status" value="1"/>
</dbReference>
<dbReference type="Pfam" id="PF00112">
    <property type="entry name" value="Peptidase_C1"/>
    <property type="match status" value="1"/>
</dbReference>
<dbReference type="SMART" id="SM00848">
    <property type="entry name" value="Inhibitor_I29"/>
    <property type="match status" value="1"/>
</dbReference>
<comment type="caution">
    <text evidence="11">The sequence shown here is derived from an EMBL/GenBank/DDBJ whole genome shotgun (WGS) entry which is preliminary data.</text>
</comment>
<dbReference type="Proteomes" id="UP001324115">
    <property type="component" value="Unassembled WGS sequence"/>
</dbReference>
<protein>
    <submittedName>
        <fullName evidence="11">Uncharacterized protein</fullName>
    </submittedName>
</protein>
<feature type="domain" description="Peptidase C1A papain C-terminal" evidence="9">
    <location>
        <begin position="124"/>
        <end position="344"/>
    </location>
</feature>
<gene>
    <name evidence="11" type="ORF">RGQ29_020315</name>
</gene>
<evidence type="ECO:0000256" key="8">
    <source>
        <dbReference type="SAM" id="SignalP"/>
    </source>
</evidence>
<keyword evidence="2" id="KW-0645">Protease</keyword>
<dbReference type="SUPFAM" id="SSF54001">
    <property type="entry name" value="Cysteine proteinases"/>
    <property type="match status" value="1"/>
</dbReference>
<evidence type="ECO:0000313" key="11">
    <source>
        <dbReference type="EMBL" id="KAK4589698.1"/>
    </source>
</evidence>
<dbReference type="InterPro" id="IPR039417">
    <property type="entry name" value="Peptidase_C1A_papain-like"/>
</dbReference>
<dbReference type="InterPro" id="IPR013128">
    <property type="entry name" value="Peptidase_C1A"/>
</dbReference>
<reference evidence="11 12" key="1">
    <citation type="journal article" date="2023" name="G3 (Bethesda)">
        <title>A haplotype-resolved chromosome-scale genome for Quercus rubra L. provides insights into the genetics of adaptive traits for red oak species.</title>
        <authorList>
            <person name="Kapoor B."/>
            <person name="Jenkins J."/>
            <person name="Schmutz J."/>
            <person name="Zhebentyayeva T."/>
            <person name="Kuelheim C."/>
            <person name="Coggeshall M."/>
            <person name="Heim C."/>
            <person name="Lasky J.R."/>
            <person name="Leites L."/>
            <person name="Islam-Faridi N."/>
            <person name="Romero-Severson J."/>
            <person name="DeLeo V.L."/>
            <person name="Lucas S.M."/>
            <person name="Lazic D."/>
            <person name="Gailing O."/>
            <person name="Carlson J."/>
            <person name="Staton M."/>
        </authorList>
    </citation>
    <scope>NUCLEOTIDE SEQUENCE [LARGE SCALE GENOMIC DNA]</scope>
    <source>
        <strain evidence="11">Pseudo-F2</strain>
    </source>
</reference>
<keyword evidence="4" id="KW-0378">Hydrolase</keyword>
<feature type="domain" description="Cathepsin propeptide inhibitor" evidence="10">
    <location>
        <begin position="38"/>
        <end position="95"/>
    </location>
</feature>